<feature type="region of interest" description="Disordered" evidence="1">
    <location>
        <begin position="1"/>
        <end position="51"/>
    </location>
</feature>
<proteinExistence type="predicted"/>
<gene>
    <name evidence="2" type="ORF">WOLCODRAFT_163597</name>
</gene>
<evidence type="ECO:0000313" key="2">
    <source>
        <dbReference type="EMBL" id="PCH42200.1"/>
    </source>
</evidence>
<dbReference type="EMBL" id="KB468124">
    <property type="protein sequence ID" value="PCH42200.1"/>
    <property type="molecule type" value="Genomic_DNA"/>
</dbReference>
<feature type="region of interest" description="Disordered" evidence="1">
    <location>
        <begin position="128"/>
        <end position="170"/>
    </location>
</feature>
<evidence type="ECO:0000313" key="3">
    <source>
        <dbReference type="Proteomes" id="UP000218811"/>
    </source>
</evidence>
<accession>A0A2H3JJ19</accession>
<dbReference type="Proteomes" id="UP000218811">
    <property type="component" value="Unassembled WGS sequence"/>
</dbReference>
<reference evidence="2 3" key="1">
    <citation type="journal article" date="2012" name="Science">
        <title>The Paleozoic origin of enzymatic lignin decomposition reconstructed from 31 fungal genomes.</title>
        <authorList>
            <person name="Floudas D."/>
            <person name="Binder M."/>
            <person name="Riley R."/>
            <person name="Barry K."/>
            <person name="Blanchette R.A."/>
            <person name="Henrissat B."/>
            <person name="Martinez A.T."/>
            <person name="Otillar R."/>
            <person name="Spatafora J.W."/>
            <person name="Yadav J.S."/>
            <person name="Aerts A."/>
            <person name="Benoit I."/>
            <person name="Boyd A."/>
            <person name="Carlson A."/>
            <person name="Copeland A."/>
            <person name="Coutinho P.M."/>
            <person name="de Vries R.P."/>
            <person name="Ferreira P."/>
            <person name="Findley K."/>
            <person name="Foster B."/>
            <person name="Gaskell J."/>
            <person name="Glotzer D."/>
            <person name="Gorecki P."/>
            <person name="Heitman J."/>
            <person name="Hesse C."/>
            <person name="Hori C."/>
            <person name="Igarashi K."/>
            <person name="Jurgens J.A."/>
            <person name="Kallen N."/>
            <person name="Kersten P."/>
            <person name="Kohler A."/>
            <person name="Kuees U."/>
            <person name="Kumar T.K.A."/>
            <person name="Kuo A."/>
            <person name="LaButti K."/>
            <person name="Larrondo L.F."/>
            <person name="Lindquist E."/>
            <person name="Ling A."/>
            <person name="Lombard V."/>
            <person name="Lucas S."/>
            <person name="Lundell T."/>
            <person name="Martin R."/>
            <person name="McLaughlin D.J."/>
            <person name="Morgenstern I."/>
            <person name="Morin E."/>
            <person name="Murat C."/>
            <person name="Nagy L.G."/>
            <person name="Nolan M."/>
            <person name="Ohm R.A."/>
            <person name="Patyshakuliyeva A."/>
            <person name="Rokas A."/>
            <person name="Ruiz-Duenas F.J."/>
            <person name="Sabat G."/>
            <person name="Salamov A."/>
            <person name="Samejima M."/>
            <person name="Schmutz J."/>
            <person name="Slot J.C."/>
            <person name="St John F."/>
            <person name="Stenlid J."/>
            <person name="Sun H."/>
            <person name="Sun S."/>
            <person name="Syed K."/>
            <person name="Tsang A."/>
            <person name="Wiebenga A."/>
            <person name="Young D."/>
            <person name="Pisabarro A."/>
            <person name="Eastwood D.C."/>
            <person name="Martin F."/>
            <person name="Cullen D."/>
            <person name="Grigoriev I.V."/>
            <person name="Hibbett D.S."/>
        </authorList>
    </citation>
    <scope>NUCLEOTIDE SEQUENCE [LARGE SCALE GENOMIC DNA]</scope>
    <source>
        <strain evidence="2 3">MD-104</strain>
    </source>
</reference>
<feature type="compositionally biased region" description="Pro residues" evidence="1">
    <location>
        <begin position="32"/>
        <end position="41"/>
    </location>
</feature>
<keyword evidence="3" id="KW-1185">Reference proteome</keyword>
<dbReference type="AlphaFoldDB" id="A0A2H3JJ19"/>
<organism evidence="2 3">
    <name type="scientific">Wolfiporia cocos (strain MD-104)</name>
    <name type="common">Brown rot fungus</name>
    <dbReference type="NCBI Taxonomy" id="742152"/>
    <lineage>
        <taxon>Eukaryota</taxon>
        <taxon>Fungi</taxon>
        <taxon>Dikarya</taxon>
        <taxon>Basidiomycota</taxon>
        <taxon>Agaricomycotina</taxon>
        <taxon>Agaricomycetes</taxon>
        <taxon>Polyporales</taxon>
        <taxon>Phaeolaceae</taxon>
        <taxon>Wolfiporia</taxon>
    </lineage>
</organism>
<evidence type="ECO:0000256" key="1">
    <source>
        <dbReference type="SAM" id="MobiDB-lite"/>
    </source>
</evidence>
<protein>
    <submittedName>
        <fullName evidence="2">Uncharacterized protein</fullName>
    </submittedName>
</protein>
<sequence>MQIGRKVPPTTARPGQKAPNKPQQSGNGKPPTQRPTKPPGKPSGSSKGRPAKTQFVDISLVWHALGGMSIKFRQATLSVYFVIDVHIFARAADPTYPVEPNFARVRFTSAIIGVQQNFSAHGRWTTATAFSGPVNRPSGASPDPPPPPGSKHQPKPPKPSAPPSAKTPFV</sequence>
<name>A0A2H3JJ19_WOLCO</name>